<accession>A0A2I9DH58</accession>
<dbReference type="CDD" id="cd00306">
    <property type="entry name" value="Peptidases_S8_S53"/>
    <property type="match status" value="1"/>
</dbReference>
<evidence type="ECO:0000259" key="7">
    <source>
        <dbReference type="SMART" id="SM00776"/>
    </source>
</evidence>
<dbReference type="PROSITE" id="PS51257">
    <property type="entry name" value="PROKAR_LIPOPROTEIN"/>
    <property type="match status" value="1"/>
</dbReference>
<dbReference type="InterPro" id="IPR050131">
    <property type="entry name" value="Peptidase_S8_subtilisin-like"/>
</dbReference>
<dbReference type="GO" id="GO:0004252">
    <property type="term" value="F:serine-type endopeptidase activity"/>
    <property type="evidence" value="ECO:0007669"/>
    <property type="project" value="UniProtKB-UniRule"/>
</dbReference>
<keyword evidence="3 5" id="KW-0378">Hydrolase</keyword>
<protein>
    <recommendedName>
        <fullName evidence="7">Glycosyl hydrolase family 98 putative carbohydrate-binding module domain-containing protein</fullName>
    </recommendedName>
</protein>
<dbReference type="GO" id="GO:0006508">
    <property type="term" value="P:proteolysis"/>
    <property type="evidence" value="ECO:0007669"/>
    <property type="project" value="UniProtKB-KW"/>
</dbReference>
<keyword evidence="9" id="KW-1185">Reference proteome</keyword>
<dbReference type="InterPro" id="IPR015500">
    <property type="entry name" value="Peptidase_S8_subtilisin-rel"/>
</dbReference>
<comment type="caution">
    <text evidence="8">The sequence shown here is derived from an EMBL/GenBank/DDBJ whole genome shotgun (WGS) entry which is preliminary data.</text>
</comment>
<dbReference type="AlphaFoldDB" id="A0A2I9DH58"/>
<comment type="similarity">
    <text evidence="1 5">Belongs to the peptidase S8 family.</text>
</comment>
<keyword evidence="4 5" id="KW-0720">Serine protease</keyword>
<dbReference type="InterPro" id="IPR036852">
    <property type="entry name" value="Peptidase_S8/S53_dom_sf"/>
</dbReference>
<dbReference type="Gene3D" id="2.60.120.1060">
    <property type="entry name" value="NPCBM/NEW2 domain"/>
    <property type="match status" value="1"/>
</dbReference>
<proteinExistence type="inferred from homology"/>
<dbReference type="OrthoDB" id="52744at2"/>
<dbReference type="PROSITE" id="PS00138">
    <property type="entry name" value="SUBTILASE_SER"/>
    <property type="match status" value="1"/>
</dbReference>
<dbReference type="InterPro" id="IPR008979">
    <property type="entry name" value="Galactose-bd-like_sf"/>
</dbReference>
<dbReference type="Pfam" id="PF00082">
    <property type="entry name" value="Peptidase_S8"/>
    <property type="match status" value="1"/>
</dbReference>
<gene>
    <name evidence="8" type="ORF">DAERI_050007</name>
</gene>
<evidence type="ECO:0000313" key="8">
    <source>
        <dbReference type="EMBL" id="GBF05498.1"/>
    </source>
</evidence>
<dbReference type="SUPFAM" id="SSF49785">
    <property type="entry name" value="Galactose-binding domain-like"/>
    <property type="match status" value="1"/>
</dbReference>
<dbReference type="Gene3D" id="3.40.50.200">
    <property type="entry name" value="Peptidase S8/S53 domain"/>
    <property type="match status" value="1"/>
</dbReference>
<feature type="domain" description="Glycosyl hydrolase family 98 putative carbohydrate-binding module" evidence="7">
    <location>
        <begin position="60"/>
        <end position="208"/>
    </location>
</feature>
<dbReference type="GO" id="GO:0005615">
    <property type="term" value="C:extracellular space"/>
    <property type="evidence" value="ECO:0007669"/>
    <property type="project" value="TreeGrafter"/>
</dbReference>
<evidence type="ECO:0000313" key="9">
    <source>
        <dbReference type="Proteomes" id="UP000236569"/>
    </source>
</evidence>
<dbReference type="InterPro" id="IPR000209">
    <property type="entry name" value="Peptidase_S8/S53_dom"/>
</dbReference>
<dbReference type="InterPro" id="IPR038637">
    <property type="entry name" value="NPCBM_sf"/>
</dbReference>
<dbReference type="PANTHER" id="PTHR43806">
    <property type="entry name" value="PEPTIDASE S8"/>
    <property type="match status" value="1"/>
</dbReference>
<organism evidence="8 9">
    <name type="scientific">Deinococcus aerius</name>
    <dbReference type="NCBI Taxonomy" id="200253"/>
    <lineage>
        <taxon>Bacteria</taxon>
        <taxon>Thermotogati</taxon>
        <taxon>Deinococcota</taxon>
        <taxon>Deinococci</taxon>
        <taxon>Deinococcales</taxon>
        <taxon>Deinococcaceae</taxon>
        <taxon>Deinococcus</taxon>
    </lineage>
</organism>
<keyword evidence="6" id="KW-0732">Signal</keyword>
<feature type="active site" description="Charge relay system" evidence="5">
    <location>
        <position position="638"/>
    </location>
</feature>
<dbReference type="EMBL" id="BFAG01000005">
    <property type="protein sequence ID" value="GBF05498.1"/>
    <property type="molecule type" value="Genomic_DNA"/>
</dbReference>
<reference evidence="9" key="1">
    <citation type="submission" date="2018-01" db="EMBL/GenBank/DDBJ databases">
        <title>Draft Genome Sequence of the Radioresistant Bacterium Deinococcus aerius TR0125, Isolated from the Higher Atmosphere above Japan.</title>
        <authorList>
            <person name="Satoh K."/>
            <person name="Arai H."/>
            <person name="Sanzen T."/>
            <person name="Kawaguchi Y."/>
            <person name="Hayashi H."/>
            <person name="Yokobori S."/>
            <person name="Yamagishi A."/>
            <person name="Oono Y."/>
            <person name="Narumi I."/>
        </authorList>
    </citation>
    <scope>NUCLEOTIDE SEQUENCE [LARGE SCALE GENOMIC DNA]</scope>
    <source>
        <strain evidence="9">TR0125</strain>
    </source>
</reference>
<evidence type="ECO:0000256" key="2">
    <source>
        <dbReference type="ARBA" id="ARBA00022670"/>
    </source>
</evidence>
<feature type="active site" description="Charge relay system" evidence="5">
    <location>
        <position position="462"/>
    </location>
</feature>
<evidence type="ECO:0000256" key="5">
    <source>
        <dbReference type="PROSITE-ProRule" id="PRU01240"/>
    </source>
</evidence>
<feature type="active site" description="Charge relay system" evidence="5">
    <location>
        <position position="423"/>
    </location>
</feature>
<dbReference type="RefSeq" id="WP_103128945.1">
    <property type="nucleotide sequence ID" value="NZ_BFAG01000005.1"/>
</dbReference>
<dbReference type="InterPro" id="IPR023828">
    <property type="entry name" value="Peptidase_S8_Ser-AS"/>
</dbReference>
<dbReference type="PRINTS" id="PR00723">
    <property type="entry name" value="SUBTILISIN"/>
</dbReference>
<feature type="chain" id="PRO_5014430375" description="Glycosyl hydrolase family 98 putative carbohydrate-binding module domain-containing protein" evidence="6">
    <location>
        <begin position="24"/>
        <end position="779"/>
    </location>
</feature>
<evidence type="ECO:0000256" key="4">
    <source>
        <dbReference type="ARBA" id="ARBA00022825"/>
    </source>
</evidence>
<evidence type="ECO:0000256" key="3">
    <source>
        <dbReference type="ARBA" id="ARBA00022801"/>
    </source>
</evidence>
<dbReference type="PROSITE" id="PS51892">
    <property type="entry name" value="SUBTILASE"/>
    <property type="match status" value="1"/>
</dbReference>
<feature type="signal peptide" evidence="6">
    <location>
        <begin position="1"/>
        <end position="23"/>
    </location>
</feature>
<dbReference type="SMART" id="SM00776">
    <property type="entry name" value="NPCBM"/>
    <property type="match status" value="1"/>
</dbReference>
<dbReference type="Pfam" id="PF08305">
    <property type="entry name" value="NPCBM"/>
    <property type="match status" value="1"/>
</dbReference>
<keyword evidence="2 5" id="KW-0645">Protease</keyword>
<dbReference type="InterPro" id="IPR013222">
    <property type="entry name" value="Glyco_hyd_98_carb-bd"/>
</dbReference>
<sequence length="779" mass="82593">MKLLNVGRLIAGACLTLLLASCAGQSPGAAPPEVDSYANDTSYPWAYNAPPGPLTPLSLTPGENNLYYEPILAASNSWGPIEIDRSNGDRYAGDGRTLTLDGKTYTRGYGTHASSEMRFSLKGTGAVCTRFTADVGVDDEVGNRGSVAFQVYLDGVKAYDSGTMTGASATKTVDLNIRDRQELRLVVTNAGDGIHYDHSDWASPKIFCQAVKPPEPRLMVVIDPTLQPSVSELPGWDGVTPQPLATLAGEDGEQADFVANALIVSTNEASVLQGFLSRWQGKILRTIDASALGVPDLPRQYLVQVNSSAADPATLIPTLQALDPNAQGALRVSSQEALRLLTVAAREAALGLVVGIDGVGRADTFMDKQSLEAPTGPGSYSPNAFDWNFLNTGSTQDIGVTEAWRLLEVKGKLGNKINLAILDGGFRINQDFPEGNLASAIPGVPADRSRLGGCSGGSCPWHGTSVLQAAMAVPDNGFGTAGPAGPIARFWAWYAVEYVSQTEAMLLARLNGVRIVNISNSQGVPSYLTWALTPWDLTTRALRSSGLLIFASAGNEGKDVDAQYCPLGICTGIEKTWFSPCENNGVICVGGLADNSKNRRKSSNYGGEDVDIFAPFSVFIGPDPDHPLNAARVERGTSLSSPYAAGVAALIWAADPSLSANEVERILLTTAHRSPDRQVRRYVNAFAAVQQVLGPFPMNRPPVVTIKSPLAGAGVQPDQPVLLSGSAVDPEGAGVVSYAWEVTFKDMSGQSVTKWVGQDPEMMWVPQSTLPIPRGCQGR</sequence>
<evidence type="ECO:0000256" key="1">
    <source>
        <dbReference type="ARBA" id="ARBA00011073"/>
    </source>
</evidence>
<dbReference type="SUPFAM" id="SSF52743">
    <property type="entry name" value="Subtilisin-like"/>
    <property type="match status" value="1"/>
</dbReference>
<evidence type="ECO:0000256" key="6">
    <source>
        <dbReference type="SAM" id="SignalP"/>
    </source>
</evidence>
<name>A0A2I9DH58_9DEIO</name>
<dbReference type="Proteomes" id="UP000236569">
    <property type="component" value="Unassembled WGS sequence"/>
</dbReference>
<dbReference type="PANTHER" id="PTHR43806:SF11">
    <property type="entry name" value="CEREVISIN-RELATED"/>
    <property type="match status" value="1"/>
</dbReference>